<organism evidence="2 3">
    <name type="scientific">Thalassoglobus neptunius</name>
    <dbReference type="NCBI Taxonomy" id="1938619"/>
    <lineage>
        <taxon>Bacteria</taxon>
        <taxon>Pseudomonadati</taxon>
        <taxon>Planctomycetota</taxon>
        <taxon>Planctomycetia</taxon>
        <taxon>Planctomycetales</taxon>
        <taxon>Planctomycetaceae</taxon>
        <taxon>Thalassoglobus</taxon>
    </lineage>
</organism>
<name>A0A5C5WD14_9PLAN</name>
<keyword evidence="1" id="KW-1133">Transmembrane helix</keyword>
<accession>A0A5C5WD14</accession>
<feature type="transmembrane region" description="Helical" evidence="1">
    <location>
        <begin position="30"/>
        <end position="48"/>
    </location>
</feature>
<feature type="transmembrane region" description="Helical" evidence="1">
    <location>
        <begin position="151"/>
        <end position="169"/>
    </location>
</feature>
<keyword evidence="1" id="KW-0472">Membrane</keyword>
<evidence type="ECO:0000313" key="2">
    <source>
        <dbReference type="EMBL" id="TWT47961.1"/>
    </source>
</evidence>
<evidence type="ECO:0000256" key="1">
    <source>
        <dbReference type="SAM" id="Phobius"/>
    </source>
</evidence>
<feature type="transmembrane region" description="Helical" evidence="1">
    <location>
        <begin position="92"/>
        <end position="115"/>
    </location>
</feature>
<comment type="caution">
    <text evidence="2">The sequence shown here is derived from an EMBL/GenBank/DDBJ whole genome shotgun (WGS) entry which is preliminary data.</text>
</comment>
<evidence type="ECO:0000313" key="3">
    <source>
        <dbReference type="Proteomes" id="UP000317243"/>
    </source>
</evidence>
<gene>
    <name evidence="2" type="ORF">KOR42_40450</name>
</gene>
<reference evidence="2 3" key="1">
    <citation type="submission" date="2019-02" db="EMBL/GenBank/DDBJ databases">
        <title>Deep-cultivation of Planctomycetes and their phenomic and genomic characterization uncovers novel biology.</title>
        <authorList>
            <person name="Wiegand S."/>
            <person name="Jogler M."/>
            <person name="Boedeker C."/>
            <person name="Pinto D."/>
            <person name="Vollmers J."/>
            <person name="Rivas-Marin E."/>
            <person name="Kohn T."/>
            <person name="Peeters S.H."/>
            <person name="Heuer A."/>
            <person name="Rast P."/>
            <person name="Oberbeckmann S."/>
            <person name="Bunk B."/>
            <person name="Jeske O."/>
            <person name="Meyerdierks A."/>
            <person name="Storesund J.E."/>
            <person name="Kallscheuer N."/>
            <person name="Luecker S."/>
            <person name="Lage O.M."/>
            <person name="Pohl T."/>
            <person name="Merkel B.J."/>
            <person name="Hornburger P."/>
            <person name="Mueller R.-W."/>
            <person name="Bruemmer F."/>
            <person name="Labrenz M."/>
            <person name="Spormann A.M."/>
            <person name="Op Den Camp H."/>
            <person name="Overmann J."/>
            <person name="Amann R."/>
            <person name="Jetten M.S.M."/>
            <person name="Mascher T."/>
            <person name="Medema M.H."/>
            <person name="Devos D.P."/>
            <person name="Kaster A.-K."/>
            <person name="Ovreas L."/>
            <person name="Rohde M."/>
            <person name="Galperin M.Y."/>
            <person name="Jogler C."/>
        </authorList>
    </citation>
    <scope>NUCLEOTIDE SEQUENCE [LARGE SCALE GENOMIC DNA]</scope>
    <source>
        <strain evidence="2 3">KOR42</strain>
    </source>
</reference>
<keyword evidence="3" id="KW-1185">Reference proteome</keyword>
<dbReference type="RefSeq" id="WP_146511449.1">
    <property type="nucleotide sequence ID" value="NZ_SIHI01000021.1"/>
</dbReference>
<dbReference type="AlphaFoldDB" id="A0A5C5WD14"/>
<sequence>MNYDDALRRIESIETALSRTTWFRGYRSRLVLFSAISGLLGALGQPFVISSDQSPAGFVYFWVTIAILNLALAGVVLFCRNRTVSSGCDRKLVKSAMLAMLPCLFAGAGVTFAILKAAEDQIWMLPGLWAICFGLGVCASQFVLPEWTQLGGVYFLISGSVVLSWGSRPLDGTEIVATFVVGQTLNAFILYWTLERPSPSAGAAHD</sequence>
<proteinExistence type="predicted"/>
<dbReference type="OrthoDB" id="5624959at2"/>
<feature type="transmembrane region" description="Helical" evidence="1">
    <location>
        <begin position="60"/>
        <end position="80"/>
    </location>
</feature>
<dbReference type="Proteomes" id="UP000317243">
    <property type="component" value="Unassembled WGS sequence"/>
</dbReference>
<dbReference type="EMBL" id="SIHI01000021">
    <property type="protein sequence ID" value="TWT47961.1"/>
    <property type="molecule type" value="Genomic_DNA"/>
</dbReference>
<feature type="transmembrane region" description="Helical" evidence="1">
    <location>
        <begin position="121"/>
        <end position="144"/>
    </location>
</feature>
<protein>
    <submittedName>
        <fullName evidence="2">Uncharacterized protein</fullName>
    </submittedName>
</protein>
<keyword evidence="1" id="KW-0812">Transmembrane</keyword>
<feature type="transmembrane region" description="Helical" evidence="1">
    <location>
        <begin position="175"/>
        <end position="194"/>
    </location>
</feature>